<protein>
    <submittedName>
        <fullName evidence="2">Uncharacterized protein</fullName>
    </submittedName>
</protein>
<keyword evidence="1" id="KW-0472">Membrane</keyword>
<evidence type="ECO:0000256" key="1">
    <source>
        <dbReference type="SAM" id="Phobius"/>
    </source>
</evidence>
<dbReference type="Proteomes" id="UP000199586">
    <property type="component" value="Unassembled WGS sequence"/>
</dbReference>
<dbReference type="EMBL" id="FOXP01000003">
    <property type="protein sequence ID" value="SFP55789.1"/>
    <property type="molecule type" value="Genomic_DNA"/>
</dbReference>
<organism evidence="2 3">
    <name type="scientific">Sphingomonas rubra</name>
    <dbReference type="NCBI Taxonomy" id="634430"/>
    <lineage>
        <taxon>Bacteria</taxon>
        <taxon>Pseudomonadati</taxon>
        <taxon>Pseudomonadota</taxon>
        <taxon>Alphaproteobacteria</taxon>
        <taxon>Sphingomonadales</taxon>
        <taxon>Sphingomonadaceae</taxon>
        <taxon>Sphingomonas</taxon>
    </lineage>
</organism>
<feature type="transmembrane region" description="Helical" evidence="1">
    <location>
        <begin position="77"/>
        <end position="99"/>
    </location>
</feature>
<evidence type="ECO:0000313" key="3">
    <source>
        <dbReference type="Proteomes" id="UP000199586"/>
    </source>
</evidence>
<gene>
    <name evidence="2" type="ORF">SAMN04488241_103139</name>
</gene>
<dbReference type="OrthoDB" id="9813621at2"/>
<reference evidence="2 3" key="1">
    <citation type="submission" date="2016-10" db="EMBL/GenBank/DDBJ databases">
        <authorList>
            <person name="de Groot N.N."/>
        </authorList>
    </citation>
    <scope>NUCLEOTIDE SEQUENCE [LARGE SCALE GENOMIC DNA]</scope>
    <source>
        <strain evidence="2 3">CGMCC 1.9113</strain>
    </source>
</reference>
<dbReference type="AlphaFoldDB" id="A0A1I5RB97"/>
<evidence type="ECO:0000313" key="2">
    <source>
        <dbReference type="EMBL" id="SFP55789.1"/>
    </source>
</evidence>
<keyword evidence="1" id="KW-0812">Transmembrane</keyword>
<name>A0A1I5RB97_9SPHN</name>
<feature type="transmembrane region" description="Helical" evidence="1">
    <location>
        <begin position="47"/>
        <end position="65"/>
    </location>
</feature>
<feature type="transmembrane region" description="Helical" evidence="1">
    <location>
        <begin position="12"/>
        <end position="35"/>
    </location>
</feature>
<proteinExistence type="predicted"/>
<feature type="transmembrane region" description="Helical" evidence="1">
    <location>
        <begin position="134"/>
        <end position="154"/>
    </location>
</feature>
<dbReference type="RefSeq" id="WP_093332129.1">
    <property type="nucleotide sequence ID" value="NZ_FOXP01000003.1"/>
</dbReference>
<feature type="transmembrane region" description="Helical" evidence="1">
    <location>
        <begin position="160"/>
        <end position="177"/>
    </location>
</feature>
<accession>A0A1I5RB97</accession>
<keyword evidence="3" id="KW-1185">Reference proteome</keyword>
<keyword evidence="1" id="KW-1133">Transmembrane helix</keyword>
<dbReference type="STRING" id="634430.SAMN04488241_103139"/>
<feature type="transmembrane region" description="Helical" evidence="1">
    <location>
        <begin position="105"/>
        <end position="122"/>
    </location>
</feature>
<sequence>MNRKALAARTAINWWRVTGWSIAGLLVLLPLAAMQVTREVAWTPADFAFAAVLIGAVGLTIEFAFRPQVSRAQRQGAVILALTCFALIWINAAVGIIGAEDDPANIAYYAIVMVALLIAAIGRFRAVALERGAGVAAVAMLVAAVFATAAAAPGYAPGTIAFHIVPAAAFAFAAILFRRAAPLAQPSGEKRN</sequence>